<dbReference type="Pfam" id="PF02518">
    <property type="entry name" value="HATPase_c"/>
    <property type="match status" value="1"/>
</dbReference>
<evidence type="ECO:0000256" key="7">
    <source>
        <dbReference type="ARBA" id="ARBA00022777"/>
    </source>
</evidence>
<evidence type="ECO:0000256" key="10">
    <source>
        <dbReference type="ARBA" id="ARBA00074306"/>
    </source>
</evidence>
<dbReference type="CDD" id="cd00082">
    <property type="entry name" value="HisKA"/>
    <property type="match status" value="1"/>
</dbReference>
<keyword evidence="7" id="KW-0418">Kinase</keyword>
<dbReference type="InterPro" id="IPR000700">
    <property type="entry name" value="PAS-assoc_C"/>
</dbReference>
<dbReference type="Gene3D" id="3.10.450.50">
    <property type="match status" value="1"/>
</dbReference>
<dbReference type="EC" id="2.7.13.3" evidence="3"/>
<dbReference type="SMART" id="SM00387">
    <property type="entry name" value="HATPase_c"/>
    <property type="match status" value="1"/>
</dbReference>
<sequence length="975" mass="110447">MGLIREVIVLGKKTLAEIESLTRKILTTYFCDSDMEFMISTFADDIIWLGGGELQKAEGKEAVAAVFRSGKDGMIACSMYDEQYHSIDLGGGSYLCEAVSRLLSKPESGAYLNTQQRATFVFREKGDGLETVHIHNSVPFSEIHDDELFPVESGREAFERLKSALDTKKQEYEHQTRFLEQLYHTLPCGILQFSTDPAHTIISVNPMVWKFYGYDSEAEYREAVSNPLQKVDLQDQEWISTLLDRLTLNGESASYRRHCIRRDGEEAWINVVMGRIINSNGMEVIQAVFTDITEQMRLEQAQEQERVLENRFLRAAICTAYPLIVSVNLTQDTYHCFLNEQEEYQLSPDGCFTELYASCIPEIYSSYQADFASTFSPEALQRRFSAGEQEIYMELQGQGQDGKYHWLSLHAIAVENPFNDDVLTICLVKFLDELRQEQARQEQLLRDALASAQAASRAKSDFLSRMSHDIRTPMNAIIGMSTIGQIKLHDSRTVKDCFQKIDTSSKYLLSLINDILDMSRIETDKMEIAHDLFDFRAFVEEINQIIYPQTLEREIAYEMRHLEPLESHYIGDSLRMKQILMNLLSNALKFTQPGGSVSVDIAEEKRTNGYAYIKFVIEDNGIGMSEEFMDRLFQPFEQEAPGNARNNVGSGLGLSIVYSLVQLMGGTISVTSHKQEGSRFTVTVPFQLVTDNEEQEWERKRQNLLKGFQVLVVDDDPSVGRQTALILDDIGAATRWVDSGIRAVREVENAMAEHWMFDIAMIDWKMPGMDGIETARRIRRLVGPDTMIIMITAYDWRGIEEEAREAGIDYFIAKPLFRSTIYDTLLKLDRKEAPEPAIPDLQTQESVLVGARILLVEDNELNQEIAKTLLEMNGAVVDVAGNGAAAIDCFSSHDPGTYQAVLMDIRMPVMDGLEATRGIRALGREDSDSIPILAMTANAFEEDRKKAFEASMNGYLIKPLDVSVLIHELEKAIRM</sequence>
<feature type="domain" description="Histidine kinase" evidence="12">
    <location>
        <begin position="465"/>
        <end position="688"/>
    </location>
</feature>
<evidence type="ECO:0000313" key="16">
    <source>
        <dbReference type="Proteomes" id="UP000004968"/>
    </source>
</evidence>
<evidence type="ECO:0000256" key="1">
    <source>
        <dbReference type="ARBA" id="ARBA00000085"/>
    </source>
</evidence>
<name>D3AAS8_9FIRM</name>
<dbReference type="SUPFAM" id="SSF54427">
    <property type="entry name" value="NTF2-like"/>
    <property type="match status" value="1"/>
</dbReference>
<dbReference type="InterPro" id="IPR036097">
    <property type="entry name" value="HisK_dim/P_sf"/>
</dbReference>
<dbReference type="InterPro" id="IPR035965">
    <property type="entry name" value="PAS-like_dom_sf"/>
</dbReference>
<feature type="modified residue" description="4-aspartylphosphate" evidence="11">
    <location>
        <position position="763"/>
    </location>
</feature>
<accession>D3AAS8</accession>
<evidence type="ECO:0000256" key="3">
    <source>
        <dbReference type="ARBA" id="ARBA00012438"/>
    </source>
</evidence>
<evidence type="ECO:0000256" key="9">
    <source>
        <dbReference type="ARBA" id="ARBA00024867"/>
    </source>
</evidence>
<keyword evidence="5 11" id="KW-0597">Phosphoprotein</keyword>
<evidence type="ECO:0000256" key="2">
    <source>
        <dbReference type="ARBA" id="ARBA00006402"/>
    </source>
</evidence>
<dbReference type="PANTHER" id="PTHR43047">
    <property type="entry name" value="TWO-COMPONENT HISTIDINE PROTEIN KINASE"/>
    <property type="match status" value="1"/>
</dbReference>
<dbReference type="InterPro" id="IPR036890">
    <property type="entry name" value="HATPase_C_sf"/>
</dbReference>
<evidence type="ECO:0000256" key="6">
    <source>
        <dbReference type="ARBA" id="ARBA00022679"/>
    </source>
</evidence>
<evidence type="ECO:0000256" key="11">
    <source>
        <dbReference type="PROSITE-ProRule" id="PRU00169"/>
    </source>
</evidence>
<comment type="caution">
    <text evidence="15">The sequence shown here is derived from an EMBL/GenBank/DDBJ whole genome shotgun (WGS) entry which is preliminary data.</text>
</comment>
<evidence type="ECO:0000259" key="13">
    <source>
        <dbReference type="PROSITE" id="PS50110"/>
    </source>
</evidence>
<dbReference type="SUPFAM" id="SSF47384">
    <property type="entry name" value="Homodimeric domain of signal transducing histidine kinase"/>
    <property type="match status" value="1"/>
</dbReference>
<dbReference type="Proteomes" id="UP000004968">
    <property type="component" value="Unassembled WGS sequence"/>
</dbReference>
<dbReference type="NCBIfam" id="TIGR00229">
    <property type="entry name" value="sensory_box"/>
    <property type="match status" value="1"/>
</dbReference>
<dbReference type="InterPro" id="IPR000014">
    <property type="entry name" value="PAS"/>
</dbReference>
<protein>
    <recommendedName>
        <fullName evidence="10">Circadian input-output histidine kinase CikA</fullName>
        <ecNumber evidence="3">2.7.13.3</ecNumber>
    </recommendedName>
    <alternativeName>
        <fullName evidence="4">Stage 0 sporulation protein A homolog</fullName>
    </alternativeName>
</protein>
<feature type="domain" description="Response regulatory" evidence="13">
    <location>
        <begin position="852"/>
        <end position="973"/>
    </location>
</feature>
<proteinExistence type="inferred from homology"/>
<dbReference type="Pfam" id="PF00512">
    <property type="entry name" value="HisKA"/>
    <property type="match status" value="1"/>
</dbReference>
<dbReference type="Gene3D" id="3.30.450.20">
    <property type="entry name" value="PAS domain"/>
    <property type="match status" value="1"/>
</dbReference>
<comment type="similarity">
    <text evidence="2">In the N-terminal section; belongs to the phytochrome family.</text>
</comment>
<keyword evidence="6" id="KW-0808">Transferase</keyword>
<dbReference type="EMBL" id="ACIO01000043">
    <property type="protein sequence ID" value="EFD01093.1"/>
    <property type="molecule type" value="Genomic_DNA"/>
</dbReference>
<dbReference type="PRINTS" id="PR00344">
    <property type="entry name" value="BCTRLSENSOR"/>
</dbReference>
<dbReference type="HOGENOM" id="CLU_000445_114_21_9"/>
<dbReference type="SUPFAM" id="SSF55785">
    <property type="entry name" value="PYP-like sensor domain (PAS domain)"/>
    <property type="match status" value="1"/>
</dbReference>
<dbReference type="FunFam" id="3.30.565.10:FF:000010">
    <property type="entry name" value="Sensor histidine kinase RcsC"/>
    <property type="match status" value="1"/>
</dbReference>
<dbReference type="PROSITE" id="PS50113">
    <property type="entry name" value="PAC"/>
    <property type="match status" value="1"/>
</dbReference>
<dbReference type="GO" id="GO:0009927">
    <property type="term" value="F:histidine phosphotransfer kinase activity"/>
    <property type="evidence" value="ECO:0007669"/>
    <property type="project" value="TreeGrafter"/>
</dbReference>
<keyword evidence="8" id="KW-0902">Two-component regulatory system</keyword>
<evidence type="ECO:0000256" key="8">
    <source>
        <dbReference type="ARBA" id="ARBA00023012"/>
    </source>
</evidence>
<evidence type="ECO:0000256" key="5">
    <source>
        <dbReference type="ARBA" id="ARBA00022553"/>
    </source>
</evidence>
<dbReference type="PROSITE" id="PS50110">
    <property type="entry name" value="RESPONSE_REGULATORY"/>
    <property type="match status" value="2"/>
</dbReference>
<evidence type="ECO:0000313" key="15">
    <source>
        <dbReference type="EMBL" id="EFD01093.1"/>
    </source>
</evidence>
<feature type="domain" description="Response regulatory" evidence="13">
    <location>
        <begin position="709"/>
        <end position="829"/>
    </location>
</feature>
<dbReference type="AlphaFoldDB" id="D3AAS8"/>
<dbReference type="SMART" id="SM00448">
    <property type="entry name" value="REC"/>
    <property type="match status" value="2"/>
</dbReference>
<feature type="modified residue" description="4-aspartylphosphate" evidence="11">
    <location>
        <position position="904"/>
    </location>
</feature>
<dbReference type="Pfam" id="PF13426">
    <property type="entry name" value="PAS_9"/>
    <property type="match status" value="1"/>
</dbReference>
<dbReference type="SUPFAM" id="SSF55874">
    <property type="entry name" value="ATPase domain of HSP90 chaperone/DNA topoisomerase II/histidine kinase"/>
    <property type="match status" value="1"/>
</dbReference>
<dbReference type="PANTHER" id="PTHR43047:SF72">
    <property type="entry name" value="OSMOSENSING HISTIDINE PROTEIN KINASE SLN1"/>
    <property type="match status" value="1"/>
</dbReference>
<dbReference type="GO" id="GO:0005886">
    <property type="term" value="C:plasma membrane"/>
    <property type="evidence" value="ECO:0007669"/>
    <property type="project" value="TreeGrafter"/>
</dbReference>
<gene>
    <name evidence="15" type="ORF">CLOSTHATH_00699</name>
</gene>
<dbReference type="InterPro" id="IPR032710">
    <property type="entry name" value="NTF2-like_dom_sf"/>
</dbReference>
<feature type="domain" description="PAC" evidence="14">
    <location>
        <begin position="253"/>
        <end position="304"/>
    </location>
</feature>
<dbReference type="InterPro" id="IPR003594">
    <property type="entry name" value="HATPase_dom"/>
</dbReference>
<dbReference type="Gene3D" id="3.40.50.2300">
    <property type="match status" value="2"/>
</dbReference>
<dbReference type="InterPro" id="IPR004358">
    <property type="entry name" value="Sig_transdc_His_kin-like_C"/>
</dbReference>
<evidence type="ECO:0000256" key="4">
    <source>
        <dbReference type="ARBA" id="ARBA00018672"/>
    </source>
</evidence>
<organism evidence="15 16">
    <name type="scientific">Hungatella hathewayi DSM 13479</name>
    <dbReference type="NCBI Taxonomy" id="566550"/>
    <lineage>
        <taxon>Bacteria</taxon>
        <taxon>Bacillati</taxon>
        <taxon>Bacillota</taxon>
        <taxon>Clostridia</taxon>
        <taxon>Lachnospirales</taxon>
        <taxon>Lachnospiraceae</taxon>
        <taxon>Hungatella</taxon>
    </lineage>
</organism>
<dbReference type="Gene3D" id="3.30.565.10">
    <property type="entry name" value="Histidine kinase-like ATPase, C-terminal domain"/>
    <property type="match status" value="1"/>
</dbReference>
<dbReference type="GO" id="GO:0000155">
    <property type="term" value="F:phosphorelay sensor kinase activity"/>
    <property type="evidence" value="ECO:0007669"/>
    <property type="project" value="InterPro"/>
</dbReference>
<reference evidence="15 16" key="1">
    <citation type="submission" date="2010-01" db="EMBL/GenBank/DDBJ databases">
        <authorList>
            <person name="Weinstock G."/>
            <person name="Sodergren E."/>
            <person name="Clifton S."/>
            <person name="Fulton L."/>
            <person name="Fulton B."/>
            <person name="Courtney L."/>
            <person name="Fronick C."/>
            <person name="Harrison M."/>
            <person name="Strong C."/>
            <person name="Farmer C."/>
            <person name="Delahaunty K."/>
            <person name="Markovic C."/>
            <person name="Hall O."/>
            <person name="Minx P."/>
            <person name="Tomlinson C."/>
            <person name="Mitreva M."/>
            <person name="Nelson J."/>
            <person name="Hou S."/>
            <person name="Wollam A."/>
            <person name="Pepin K.H."/>
            <person name="Johnson M."/>
            <person name="Bhonagiri V."/>
            <person name="Nash W.E."/>
            <person name="Warren W."/>
            <person name="Chinwalla A."/>
            <person name="Mardis E.R."/>
            <person name="Wilson R.K."/>
        </authorList>
    </citation>
    <scope>NUCLEOTIDE SEQUENCE [LARGE SCALE GENOMIC DNA]</scope>
    <source>
        <strain evidence="15 16">DSM 13479</strain>
    </source>
</reference>
<dbReference type="SUPFAM" id="SSF52172">
    <property type="entry name" value="CheY-like"/>
    <property type="match status" value="2"/>
</dbReference>
<dbReference type="Pfam" id="PF00072">
    <property type="entry name" value="Response_reg"/>
    <property type="match status" value="2"/>
</dbReference>
<comment type="function">
    <text evidence="9">May play the central regulatory role in sporulation. It may be an element of the effector pathway responsible for the activation of sporulation genes in response to nutritional stress. Spo0A may act in concert with spo0H (a sigma factor) to control the expression of some genes that are critical to the sporulation process.</text>
</comment>
<evidence type="ECO:0000259" key="12">
    <source>
        <dbReference type="PROSITE" id="PS50109"/>
    </source>
</evidence>
<dbReference type="Gene3D" id="1.10.287.130">
    <property type="match status" value="1"/>
</dbReference>
<dbReference type="InterPro" id="IPR001789">
    <property type="entry name" value="Sig_transdc_resp-reg_receiver"/>
</dbReference>
<dbReference type="CDD" id="cd17546">
    <property type="entry name" value="REC_hyHK_CKI1_RcsC-like"/>
    <property type="match status" value="2"/>
</dbReference>
<dbReference type="InterPro" id="IPR005467">
    <property type="entry name" value="His_kinase_dom"/>
</dbReference>
<dbReference type="InterPro" id="IPR011006">
    <property type="entry name" value="CheY-like_superfamily"/>
</dbReference>
<dbReference type="CDD" id="cd16922">
    <property type="entry name" value="HATPase_EvgS-ArcB-TorS-like"/>
    <property type="match status" value="1"/>
</dbReference>
<dbReference type="SMART" id="SM00388">
    <property type="entry name" value="HisKA"/>
    <property type="match status" value="1"/>
</dbReference>
<comment type="catalytic activity">
    <reaction evidence="1">
        <text>ATP + protein L-histidine = ADP + protein N-phospho-L-histidine.</text>
        <dbReference type="EC" id="2.7.13.3"/>
    </reaction>
</comment>
<evidence type="ECO:0000259" key="14">
    <source>
        <dbReference type="PROSITE" id="PS50113"/>
    </source>
</evidence>
<dbReference type="PROSITE" id="PS50109">
    <property type="entry name" value="HIS_KIN"/>
    <property type="match status" value="1"/>
</dbReference>
<dbReference type="InterPro" id="IPR003661">
    <property type="entry name" value="HisK_dim/P_dom"/>
</dbReference>